<dbReference type="Pfam" id="PF00069">
    <property type="entry name" value="Pkinase"/>
    <property type="match status" value="1"/>
</dbReference>
<dbReference type="GO" id="GO:0005737">
    <property type="term" value="C:cytoplasm"/>
    <property type="evidence" value="ECO:0007669"/>
    <property type="project" value="TreeGrafter"/>
</dbReference>
<dbReference type="RefSeq" id="XP_012897775.1">
    <property type="nucleotide sequence ID" value="XM_013042321.1"/>
</dbReference>
<dbReference type="OMA" id="DFHADIW"/>
<dbReference type="PROSITE" id="PS00108">
    <property type="entry name" value="PROTEIN_KINASE_ST"/>
    <property type="match status" value="1"/>
</dbReference>
<organism evidence="4">
    <name type="scientific">Blastocystis hominis</name>
    <dbReference type="NCBI Taxonomy" id="12968"/>
    <lineage>
        <taxon>Eukaryota</taxon>
        <taxon>Sar</taxon>
        <taxon>Stramenopiles</taxon>
        <taxon>Bigyra</taxon>
        <taxon>Opalozoa</taxon>
        <taxon>Opalinata</taxon>
        <taxon>Blastocystidae</taxon>
        <taxon>Blastocystis</taxon>
    </lineage>
</organism>
<reference evidence="4" key="1">
    <citation type="submission" date="2010-02" db="EMBL/GenBank/DDBJ databases">
        <title>Sequencing and annotation of the Blastocystis hominis genome.</title>
        <authorList>
            <person name="Wincker P."/>
        </authorList>
    </citation>
    <scope>NUCLEOTIDE SEQUENCE</scope>
    <source>
        <strain evidence="4">Singapore isolate B</strain>
    </source>
</reference>
<accession>D8M6H4</accession>
<dbReference type="SUPFAM" id="SSF56112">
    <property type="entry name" value="Protein kinase-like (PK-like)"/>
    <property type="match status" value="1"/>
</dbReference>
<keyword evidence="5" id="KW-1185">Reference proteome</keyword>
<dbReference type="AlphaFoldDB" id="D8M6H4"/>
<dbReference type="InParanoid" id="D8M6H4"/>
<sequence>MKLCDHENVLTCYCCFNVGCSLWIVTPLMIKGSFLRILQYLSSQKRIQDGQGFEECIVAYIIRETAKALKYLHDSNLLHRDVKAGNILVDADANIRLADLGVARVLEGTVKKQEARTFVGTPCWMAPEVMNRERYNSRADIWSLGITALELFKGYPPLAKFEPMEILIRTVQGESPSFASYNDSCPIKPSSAFVGFISSVLKKDPAQRYSADKVLSHRWLAIADQGREALKKLLETIPDLEGLPDVPVELPGLEVHYVKNTTWDFSGVQGLKDSEKDKWLGEFTKVGQRREGQT</sequence>
<evidence type="ECO:0000259" key="3">
    <source>
        <dbReference type="PROSITE" id="PS50011"/>
    </source>
</evidence>
<proteinExistence type="predicted"/>
<dbReference type="InterPro" id="IPR011009">
    <property type="entry name" value="Kinase-like_dom_sf"/>
</dbReference>
<name>D8M6H4_BLAHO</name>
<keyword evidence="2" id="KW-0067">ATP-binding</keyword>
<dbReference type="Gene3D" id="3.30.200.20">
    <property type="entry name" value="Phosphorylase Kinase, domain 1"/>
    <property type="match status" value="1"/>
</dbReference>
<evidence type="ECO:0000313" key="4">
    <source>
        <dbReference type="EMBL" id="CBK23727.2"/>
    </source>
</evidence>
<dbReference type="InterPro" id="IPR008271">
    <property type="entry name" value="Ser/Thr_kinase_AS"/>
</dbReference>
<dbReference type="GeneID" id="24920645"/>
<dbReference type="PANTHER" id="PTHR48012:SF16">
    <property type="entry name" value="NON-SPECIFIC SERINE_THREONINE PROTEIN KINASE"/>
    <property type="match status" value="1"/>
</dbReference>
<dbReference type="Gene3D" id="1.10.510.10">
    <property type="entry name" value="Transferase(Phosphotransferase) domain 1"/>
    <property type="match status" value="1"/>
</dbReference>
<evidence type="ECO:0000256" key="1">
    <source>
        <dbReference type="ARBA" id="ARBA00022741"/>
    </source>
</evidence>
<evidence type="ECO:0000256" key="2">
    <source>
        <dbReference type="ARBA" id="ARBA00022840"/>
    </source>
</evidence>
<evidence type="ECO:0000313" key="5">
    <source>
        <dbReference type="Proteomes" id="UP000008312"/>
    </source>
</evidence>
<protein>
    <recommendedName>
        <fullName evidence="3">Protein kinase domain-containing protein</fullName>
    </recommendedName>
</protein>
<dbReference type="SMART" id="SM00220">
    <property type="entry name" value="S_TKc"/>
    <property type="match status" value="1"/>
</dbReference>
<dbReference type="OrthoDB" id="8693905at2759"/>
<dbReference type="GO" id="GO:0004674">
    <property type="term" value="F:protein serine/threonine kinase activity"/>
    <property type="evidence" value="ECO:0007669"/>
    <property type="project" value="TreeGrafter"/>
</dbReference>
<dbReference type="Proteomes" id="UP000008312">
    <property type="component" value="Unassembled WGS sequence"/>
</dbReference>
<dbReference type="PROSITE" id="PS50011">
    <property type="entry name" value="PROTEIN_KINASE_DOM"/>
    <property type="match status" value="1"/>
</dbReference>
<dbReference type="GO" id="GO:0005524">
    <property type="term" value="F:ATP binding"/>
    <property type="evidence" value="ECO:0007669"/>
    <property type="project" value="UniProtKB-KW"/>
</dbReference>
<dbReference type="InterPro" id="IPR000719">
    <property type="entry name" value="Prot_kinase_dom"/>
</dbReference>
<gene>
    <name evidence="4" type="ORF">GSBLH_T00003554001</name>
</gene>
<feature type="domain" description="Protein kinase" evidence="3">
    <location>
        <begin position="1"/>
        <end position="220"/>
    </location>
</feature>
<dbReference type="PANTHER" id="PTHR48012">
    <property type="entry name" value="STERILE20-LIKE KINASE, ISOFORM B-RELATED"/>
    <property type="match status" value="1"/>
</dbReference>
<dbReference type="InterPro" id="IPR050629">
    <property type="entry name" value="STE20/SPS1-PAK"/>
</dbReference>
<dbReference type="EMBL" id="FN668661">
    <property type="protein sequence ID" value="CBK23727.2"/>
    <property type="molecule type" value="Genomic_DNA"/>
</dbReference>
<keyword evidence="1" id="KW-0547">Nucleotide-binding</keyword>